<evidence type="ECO:0000313" key="2">
    <source>
        <dbReference type="EMBL" id="SER51783.1"/>
    </source>
</evidence>
<dbReference type="GO" id="GO:0003677">
    <property type="term" value="F:DNA binding"/>
    <property type="evidence" value="ECO:0007669"/>
    <property type="project" value="InterPro"/>
</dbReference>
<dbReference type="SUPFAM" id="SSF53335">
    <property type="entry name" value="S-adenosyl-L-methionine-dependent methyltransferases"/>
    <property type="match status" value="1"/>
</dbReference>
<keyword evidence="3" id="KW-1185">Reference proteome</keyword>
<dbReference type="RefSeq" id="WP_245711169.1">
    <property type="nucleotide sequence ID" value="NZ_FOGF01000072.1"/>
</dbReference>
<dbReference type="CDD" id="cd02440">
    <property type="entry name" value="AdoMet_MTases"/>
    <property type="match status" value="1"/>
</dbReference>
<dbReference type="Proteomes" id="UP000198556">
    <property type="component" value="Unassembled WGS sequence"/>
</dbReference>
<dbReference type="AlphaFoldDB" id="A0A1H9PW06"/>
<dbReference type="InterPro" id="IPR016843">
    <property type="entry name" value="S-AdoMet-dep_Ade-MeTrfase_prd"/>
</dbReference>
<dbReference type="InterPro" id="IPR052933">
    <property type="entry name" value="DNA_Protect_Modify"/>
</dbReference>
<dbReference type="InterPro" id="IPR048375">
    <property type="entry name" value="YtxK-like_N"/>
</dbReference>
<dbReference type="GO" id="GO:0008170">
    <property type="term" value="F:N-methyltransferase activity"/>
    <property type="evidence" value="ECO:0007669"/>
    <property type="project" value="InterPro"/>
</dbReference>
<accession>A0A1H9PW06</accession>
<dbReference type="EMBL" id="FOGF01000072">
    <property type="protein sequence ID" value="SER51783.1"/>
    <property type="molecule type" value="Genomic_DNA"/>
</dbReference>
<dbReference type="GO" id="GO:0032259">
    <property type="term" value="P:methylation"/>
    <property type="evidence" value="ECO:0007669"/>
    <property type="project" value="UniProtKB-KW"/>
</dbReference>
<protein>
    <submittedName>
        <fullName evidence="2">Site-specific DNA-methyltransferase (Adenine-specific)</fullName>
    </submittedName>
</protein>
<dbReference type="STRING" id="137733.SAMN05421767_1721"/>
<feature type="domain" description="YtxK-like N-terminal helical" evidence="1">
    <location>
        <begin position="11"/>
        <end position="89"/>
    </location>
</feature>
<dbReference type="Pfam" id="PF21106">
    <property type="entry name" value="YtxK_like"/>
    <property type="match status" value="1"/>
</dbReference>
<evidence type="ECO:0000259" key="1">
    <source>
        <dbReference type="Pfam" id="PF21106"/>
    </source>
</evidence>
<dbReference type="InterPro" id="IPR029063">
    <property type="entry name" value="SAM-dependent_MTases_sf"/>
</dbReference>
<dbReference type="PANTHER" id="PTHR41313:SF1">
    <property type="entry name" value="DNA METHYLASE ADENINE-SPECIFIC DOMAIN-CONTAINING PROTEIN"/>
    <property type="match status" value="1"/>
</dbReference>
<proteinExistence type="predicted"/>
<dbReference type="Gene3D" id="3.40.50.150">
    <property type="entry name" value="Vaccinia Virus protein VP39"/>
    <property type="match status" value="1"/>
</dbReference>
<dbReference type="PIRSF" id="PIRSF026567">
    <property type="entry name" value="Adenine_mtase_bact_prd"/>
    <property type="match status" value="1"/>
</dbReference>
<reference evidence="2 3" key="1">
    <citation type="submission" date="2016-10" db="EMBL/GenBank/DDBJ databases">
        <authorList>
            <person name="de Groot N.N."/>
        </authorList>
    </citation>
    <scope>NUCLEOTIDE SEQUENCE [LARGE SCALE GENOMIC DNA]</scope>
    <source>
        <strain evidence="2 3">DSM 15827</strain>
    </source>
</reference>
<keyword evidence="2" id="KW-0489">Methyltransferase</keyword>
<name>A0A1H9PW06_9LACT</name>
<gene>
    <name evidence="2" type="ORF">SAMN05421767_1721</name>
</gene>
<evidence type="ECO:0000313" key="3">
    <source>
        <dbReference type="Proteomes" id="UP000198556"/>
    </source>
</evidence>
<sequence length="337" mass="38234">MKEEQELFKGFEQMWQATQVLQKAIGYSFVEALGETLQNLVQDEAVQQVDGEPSDEIVKELKSLYNALQINNYQADDIRKMIQYTFLKAAKEDQLQQNHQMTPDAIALLLAFMVDKLTEGMESIRLGDLAAGTGNLLSAVMLFLQQSKKQSLAIAIDNDEVLTHLGSQATTLEHLPVEWFLQDAMQEMNIQPLDIAISDLPVGYYPLDEVAKNYQTKLAEGHSYAHHLLIEQHINQLAKAGIGIFMVPTTIFEEDYHPSGLLDYLEKETHIQAILALPKNLFKKEIHSKSILIVQKKGNNAKQVSQVLLGDIPEFKNIDKFMKFTTIFEKWSKELVQ</sequence>
<keyword evidence="2" id="KW-0808">Transferase</keyword>
<dbReference type="PANTHER" id="PTHR41313">
    <property type="entry name" value="ADENINE-SPECIFIC METHYLTRANSFERASE"/>
    <property type="match status" value="1"/>
</dbReference>
<organism evidence="2 3">
    <name type="scientific">Granulicatella balaenopterae</name>
    <dbReference type="NCBI Taxonomy" id="137733"/>
    <lineage>
        <taxon>Bacteria</taxon>
        <taxon>Bacillati</taxon>
        <taxon>Bacillota</taxon>
        <taxon>Bacilli</taxon>
        <taxon>Lactobacillales</taxon>
        <taxon>Carnobacteriaceae</taxon>
        <taxon>Granulicatella</taxon>
    </lineage>
</organism>
<dbReference type="Gene3D" id="1.10.150.470">
    <property type="match status" value="1"/>
</dbReference>